<dbReference type="NCBIfam" id="NF037995">
    <property type="entry name" value="TRAP_S1"/>
    <property type="match status" value="1"/>
</dbReference>
<proteinExistence type="inferred from homology"/>
<dbReference type="InterPro" id="IPR038404">
    <property type="entry name" value="TRAP_DctP_sf"/>
</dbReference>
<dbReference type="Gene3D" id="3.40.190.170">
    <property type="entry name" value="Bacterial extracellular solute-binding protein, family 7"/>
    <property type="match status" value="1"/>
</dbReference>
<dbReference type="Pfam" id="PF03480">
    <property type="entry name" value="DctP"/>
    <property type="match status" value="1"/>
</dbReference>
<organism evidence="5 6">
    <name type="scientific">Parabacteroides segnis</name>
    <dbReference type="NCBI Taxonomy" id="2763058"/>
    <lineage>
        <taxon>Bacteria</taxon>
        <taxon>Pseudomonadati</taxon>
        <taxon>Bacteroidota</taxon>
        <taxon>Bacteroidia</taxon>
        <taxon>Bacteroidales</taxon>
        <taxon>Tannerellaceae</taxon>
        <taxon>Parabacteroides</taxon>
    </lineage>
</organism>
<evidence type="ECO:0000313" key="5">
    <source>
        <dbReference type="EMBL" id="MBC5642177.1"/>
    </source>
</evidence>
<comment type="similarity">
    <text evidence="2">Belongs to the bacterial solute-binding protein 7 family.</text>
</comment>
<sequence length="328" mass="37739">MKKRLQFICLFFISLFCGCSNSSQKDFAEIKLGYVMSAGGASHEGALEFARLVKERTQGKIQVKIYSNGQLGNDREMIEGLSLRSIDMIIVGPSLIGWYAPEYGVMEVPFLFRDYEHLDNVLYGDIGKEIEETISSKRKIHFLAYYRRGPRYLTTTKRKVIKPADLNGLKLRVPELPVYIESWMLFGANPTPIAYSDMFMALKQGIVDGQENPLETICTSHLYETQKYVMETNHLLSYYIVAVGDHFYEKFEREQQEVVIQAIKESAVYQNELMEEYENSYKKILNEHHVEFIPVDREAFEKIALEKIAPALSERLSPGIIKRITAVK</sequence>
<dbReference type="RefSeq" id="WP_186958465.1">
    <property type="nucleotide sequence ID" value="NZ_JACOOI010000003.1"/>
</dbReference>
<protein>
    <submittedName>
        <fullName evidence="5">TRAP transporter substrate-binding protein</fullName>
    </submittedName>
</protein>
<dbReference type="PANTHER" id="PTHR33376:SF4">
    <property type="entry name" value="SIALIC ACID-BINDING PERIPLASMIC PROTEIN SIAP"/>
    <property type="match status" value="1"/>
</dbReference>
<evidence type="ECO:0000256" key="2">
    <source>
        <dbReference type="ARBA" id="ARBA00009023"/>
    </source>
</evidence>
<evidence type="ECO:0000256" key="4">
    <source>
        <dbReference type="ARBA" id="ARBA00022729"/>
    </source>
</evidence>
<dbReference type="PROSITE" id="PS51257">
    <property type="entry name" value="PROKAR_LIPOPROTEIN"/>
    <property type="match status" value="1"/>
</dbReference>
<dbReference type="NCBIfam" id="TIGR00787">
    <property type="entry name" value="dctP"/>
    <property type="match status" value="1"/>
</dbReference>
<reference evidence="5 6" key="1">
    <citation type="submission" date="2020-08" db="EMBL/GenBank/DDBJ databases">
        <title>Genome public.</title>
        <authorList>
            <person name="Liu C."/>
            <person name="Sun Q."/>
        </authorList>
    </citation>
    <scope>NUCLEOTIDE SEQUENCE [LARGE SCALE GENOMIC DNA]</scope>
    <source>
        <strain evidence="5 6">BX2</strain>
    </source>
</reference>
<dbReference type="Proteomes" id="UP000644010">
    <property type="component" value="Unassembled WGS sequence"/>
</dbReference>
<evidence type="ECO:0000313" key="6">
    <source>
        <dbReference type="Proteomes" id="UP000644010"/>
    </source>
</evidence>
<keyword evidence="3" id="KW-0813">Transport</keyword>
<evidence type="ECO:0000256" key="3">
    <source>
        <dbReference type="ARBA" id="ARBA00022448"/>
    </source>
</evidence>
<dbReference type="PIRSF" id="PIRSF006470">
    <property type="entry name" value="DctB"/>
    <property type="match status" value="1"/>
</dbReference>
<dbReference type="EMBL" id="JACOOI010000003">
    <property type="protein sequence ID" value="MBC5642177.1"/>
    <property type="molecule type" value="Genomic_DNA"/>
</dbReference>
<comment type="subcellular location">
    <subcellularLocation>
        <location evidence="1">Cell envelope</location>
    </subcellularLocation>
</comment>
<dbReference type="PANTHER" id="PTHR33376">
    <property type="match status" value="1"/>
</dbReference>
<accession>A0ABR7DXE1</accession>
<name>A0ABR7DXE1_9BACT</name>
<comment type="caution">
    <text evidence="5">The sequence shown here is derived from an EMBL/GenBank/DDBJ whole genome shotgun (WGS) entry which is preliminary data.</text>
</comment>
<gene>
    <name evidence="5" type="ORF">H8S77_04680</name>
</gene>
<evidence type="ECO:0000256" key="1">
    <source>
        <dbReference type="ARBA" id="ARBA00004196"/>
    </source>
</evidence>
<keyword evidence="6" id="KW-1185">Reference proteome</keyword>
<dbReference type="InterPro" id="IPR004682">
    <property type="entry name" value="TRAP_DctP"/>
</dbReference>
<keyword evidence="4" id="KW-0732">Signal</keyword>
<dbReference type="InterPro" id="IPR018389">
    <property type="entry name" value="DctP_fam"/>
</dbReference>
<dbReference type="CDD" id="cd13603">
    <property type="entry name" value="PBP2_TRAP_Siap_TeaA_like"/>
    <property type="match status" value="1"/>
</dbReference>